<feature type="signal peptide" evidence="2">
    <location>
        <begin position="1"/>
        <end position="22"/>
    </location>
</feature>
<dbReference type="Proteomes" id="UP000318081">
    <property type="component" value="Chromosome"/>
</dbReference>
<dbReference type="PROSITE" id="PS51257">
    <property type="entry name" value="PROKAR_LIPOPROTEIN"/>
    <property type="match status" value="1"/>
</dbReference>
<dbReference type="EMBL" id="CP036432">
    <property type="protein sequence ID" value="QDV83752.1"/>
    <property type="molecule type" value="Genomic_DNA"/>
</dbReference>
<sequence>MKTFIAATALAGLIGVPAQAQAGCGCSGNAQGGIAAAPITAIPGSPYGVGASYYAGGYQTAAPSYQPAMSYQPAPVYSNRPTHLAAPYSAAPIRTQMAFPAQTSSPQPFASVPIAGNGSSCCANGGSNCCQTQAGVAPVSAPSSIPTTLRLSTSGDSALQTQSATPSSNHVSPSSQAPPMPMPNAAPATQSAPAVADPHAGHQH</sequence>
<feature type="region of interest" description="Disordered" evidence="1">
    <location>
        <begin position="140"/>
        <end position="204"/>
    </location>
</feature>
<proteinExistence type="predicted"/>
<protein>
    <submittedName>
        <fullName evidence="3">Uncharacterized protein</fullName>
    </submittedName>
</protein>
<keyword evidence="2" id="KW-0732">Signal</keyword>
<evidence type="ECO:0000256" key="2">
    <source>
        <dbReference type="SAM" id="SignalP"/>
    </source>
</evidence>
<feature type="compositionally biased region" description="Low complexity" evidence="1">
    <location>
        <begin position="185"/>
        <end position="196"/>
    </location>
</feature>
<feature type="chain" id="PRO_5046012138" evidence="2">
    <location>
        <begin position="23"/>
        <end position="204"/>
    </location>
</feature>
<feature type="compositionally biased region" description="Polar residues" evidence="1">
    <location>
        <begin position="141"/>
        <end position="171"/>
    </location>
</feature>
<evidence type="ECO:0000313" key="4">
    <source>
        <dbReference type="Proteomes" id="UP000318081"/>
    </source>
</evidence>
<reference evidence="3 4" key="1">
    <citation type="submission" date="2019-02" db="EMBL/GenBank/DDBJ databases">
        <title>Deep-cultivation of Planctomycetes and their phenomic and genomic characterization uncovers novel biology.</title>
        <authorList>
            <person name="Wiegand S."/>
            <person name="Jogler M."/>
            <person name="Boedeker C."/>
            <person name="Pinto D."/>
            <person name="Vollmers J."/>
            <person name="Rivas-Marin E."/>
            <person name="Kohn T."/>
            <person name="Peeters S.H."/>
            <person name="Heuer A."/>
            <person name="Rast P."/>
            <person name="Oberbeckmann S."/>
            <person name="Bunk B."/>
            <person name="Jeske O."/>
            <person name="Meyerdierks A."/>
            <person name="Storesund J.E."/>
            <person name="Kallscheuer N."/>
            <person name="Luecker S."/>
            <person name="Lage O.M."/>
            <person name="Pohl T."/>
            <person name="Merkel B.J."/>
            <person name="Hornburger P."/>
            <person name="Mueller R.-W."/>
            <person name="Bruemmer F."/>
            <person name="Labrenz M."/>
            <person name="Spormann A.M."/>
            <person name="Op den Camp H."/>
            <person name="Overmann J."/>
            <person name="Amann R."/>
            <person name="Jetten M.S.M."/>
            <person name="Mascher T."/>
            <person name="Medema M.H."/>
            <person name="Devos D.P."/>
            <person name="Kaster A.-K."/>
            <person name="Ovreas L."/>
            <person name="Rohde M."/>
            <person name="Galperin M.Y."/>
            <person name="Jogler C."/>
        </authorList>
    </citation>
    <scope>NUCLEOTIDE SEQUENCE [LARGE SCALE GENOMIC DNA]</scope>
    <source>
        <strain evidence="3 4">TBK1r</strain>
    </source>
</reference>
<gene>
    <name evidence="3" type="ORF">TBK1r_26940</name>
</gene>
<accession>A0ABX5XP30</accession>
<evidence type="ECO:0000256" key="1">
    <source>
        <dbReference type="SAM" id="MobiDB-lite"/>
    </source>
</evidence>
<organism evidence="3 4">
    <name type="scientific">Stieleria magnilauensis</name>
    <dbReference type="NCBI Taxonomy" id="2527963"/>
    <lineage>
        <taxon>Bacteria</taxon>
        <taxon>Pseudomonadati</taxon>
        <taxon>Planctomycetota</taxon>
        <taxon>Planctomycetia</taxon>
        <taxon>Pirellulales</taxon>
        <taxon>Pirellulaceae</taxon>
        <taxon>Stieleria</taxon>
    </lineage>
</organism>
<evidence type="ECO:0000313" key="3">
    <source>
        <dbReference type="EMBL" id="QDV83752.1"/>
    </source>
</evidence>
<keyword evidence="4" id="KW-1185">Reference proteome</keyword>
<name>A0ABX5XP30_9BACT</name>